<gene>
    <name evidence="8" type="ORF">DWG20_01175</name>
</gene>
<dbReference type="PROSITE" id="PS50173">
    <property type="entry name" value="UMUC"/>
    <property type="match status" value="1"/>
</dbReference>
<dbReference type="CDD" id="cd01700">
    <property type="entry name" value="PolY_Pol_V_umuC"/>
    <property type="match status" value="1"/>
</dbReference>
<dbReference type="Pfam" id="PF13438">
    <property type="entry name" value="DUF4113"/>
    <property type="match status" value="1"/>
</dbReference>
<organism evidence="8 9">
    <name type="scientific">Crenobacter cavernae</name>
    <dbReference type="NCBI Taxonomy" id="2290923"/>
    <lineage>
        <taxon>Bacteria</taxon>
        <taxon>Pseudomonadati</taxon>
        <taxon>Pseudomonadota</taxon>
        <taxon>Betaproteobacteria</taxon>
        <taxon>Neisseriales</taxon>
        <taxon>Neisseriaceae</taxon>
        <taxon>Crenobacter</taxon>
    </lineage>
</organism>
<dbReference type="Gene3D" id="3.30.70.270">
    <property type="match status" value="1"/>
</dbReference>
<dbReference type="InterPro" id="IPR043128">
    <property type="entry name" value="Rev_trsase/Diguanyl_cyclase"/>
</dbReference>
<dbReference type="EMBL" id="CP031337">
    <property type="protein sequence ID" value="AXK38153.1"/>
    <property type="molecule type" value="Genomic_DNA"/>
</dbReference>
<proteinExistence type="inferred from homology"/>
<dbReference type="GO" id="GO:0009432">
    <property type="term" value="P:SOS response"/>
    <property type="evidence" value="ECO:0007669"/>
    <property type="project" value="UniProtKB-KW"/>
</dbReference>
<name>A0A345Y2K1_9NEIS</name>
<dbReference type="InterPro" id="IPR025188">
    <property type="entry name" value="DUF4113"/>
</dbReference>
<evidence type="ECO:0000256" key="4">
    <source>
        <dbReference type="ARBA" id="ARBA00023204"/>
    </source>
</evidence>
<evidence type="ECO:0000256" key="5">
    <source>
        <dbReference type="ARBA" id="ARBA00023236"/>
    </source>
</evidence>
<sequence>MNTQRCFLQVDCNNFFASCETVFDPSLAGRPLVVLSNNDGCVISRSAEARRAGVPMGAPLFEVRERLKRLGAVVMSSNYTLYGDMSNRVMALLAHYARSHEVYSVDECFLDVTGEADPVALARRIRDDVLRGLGLPVCVGIGPTKTLAKTANRIAKGDPSLSSVFSFMDLSAAERDASLAELAVEEVWGINRRLGTRLRLVGIADAAALVRTDRDFLRRRFSVVMARLADELSGVACLDIDDVAPRKKMILSSRSFGRKVTALAELQEAAAMHAAQVAEKLRTQRSHAGFLQVTIRSSPHASEPYVRDSTTVGLLPVSNDSRRLIAAARDAVARLYRRHVRYAKVGVCALELSDAEHAQDDLFVGRADADARGERLMAAVDAINQKFGRGKLKWASEGVAQPWKGRRDNVSPRYTTHKDELPIVKAN</sequence>
<dbReference type="KEGG" id="ccah:DWG20_01175"/>
<dbReference type="InterPro" id="IPR001126">
    <property type="entry name" value="UmuC"/>
</dbReference>
<dbReference type="InterPro" id="IPR050116">
    <property type="entry name" value="DNA_polymerase-Y"/>
</dbReference>
<keyword evidence="4" id="KW-0234">DNA repair</keyword>
<evidence type="ECO:0000256" key="6">
    <source>
        <dbReference type="SAM" id="MobiDB-lite"/>
    </source>
</evidence>
<dbReference type="GO" id="GO:0005829">
    <property type="term" value="C:cytosol"/>
    <property type="evidence" value="ECO:0007669"/>
    <property type="project" value="TreeGrafter"/>
</dbReference>
<dbReference type="Proteomes" id="UP000254537">
    <property type="component" value="Chromosome"/>
</dbReference>
<dbReference type="GO" id="GO:0006281">
    <property type="term" value="P:DNA repair"/>
    <property type="evidence" value="ECO:0007669"/>
    <property type="project" value="UniProtKB-KW"/>
</dbReference>
<dbReference type="GO" id="GO:0003887">
    <property type="term" value="F:DNA-directed DNA polymerase activity"/>
    <property type="evidence" value="ECO:0007669"/>
    <property type="project" value="TreeGrafter"/>
</dbReference>
<dbReference type="PANTHER" id="PTHR11076:SF34">
    <property type="entry name" value="PROTEIN UMUC"/>
    <property type="match status" value="1"/>
</dbReference>
<dbReference type="InterPro" id="IPR017961">
    <property type="entry name" value="DNA_pol_Y-fam_little_finger"/>
</dbReference>
<dbReference type="Pfam" id="PF11799">
    <property type="entry name" value="IMS_C"/>
    <property type="match status" value="1"/>
</dbReference>
<keyword evidence="2" id="KW-0227">DNA damage</keyword>
<feature type="domain" description="UmuC" evidence="7">
    <location>
        <begin position="7"/>
        <end position="191"/>
    </location>
</feature>
<protein>
    <submittedName>
        <fullName evidence="8">Y-family DNA polymerase</fullName>
    </submittedName>
</protein>
<evidence type="ECO:0000256" key="2">
    <source>
        <dbReference type="ARBA" id="ARBA00022763"/>
    </source>
</evidence>
<comment type="similarity">
    <text evidence="1">Belongs to the DNA polymerase type-Y family.</text>
</comment>
<dbReference type="Gene3D" id="3.40.1170.60">
    <property type="match status" value="1"/>
</dbReference>
<feature type="region of interest" description="Disordered" evidence="6">
    <location>
        <begin position="406"/>
        <end position="427"/>
    </location>
</feature>
<evidence type="ECO:0000256" key="1">
    <source>
        <dbReference type="ARBA" id="ARBA00010945"/>
    </source>
</evidence>
<dbReference type="InterPro" id="IPR043502">
    <property type="entry name" value="DNA/RNA_pol_sf"/>
</dbReference>
<dbReference type="AlphaFoldDB" id="A0A345Y2K1"/>
<evidence type="ECO:0000313" key="9">
    <source>
        <dbReference type="Proteomes" id="UP000254537"/>
    </source>
</evidence>
<dbReference type="PANTHER" id="PTHR11076">
    <property type="entry name" value="DNA REPAIR POLYMERASE UMUC / TRANSFERASE FAMILY MEMBER"/>
    <property type="match status" value="1"/>
</dbReference>
<accession>A0A345Y2K1</accession>
<dbReference type="GO" id="GO:0042276">
    <property type="term" value="P:error-prone translesion synthesis"/>
    <property type="evidence" value="ECO:0007669"/>
    <property type="project" value="TreeGrafter"/>
</dbReference>
<reference evidence="8 9" key="1">
    <citation type="submission" date="2018-07" db="EMBL/GenBank/DDBJ databases">
        <title>Crenobacter cavernae sp. nov., isolated from a karst cave.</title>
        <authorList>
            <person name="Zhu H."/>
        </authorList>
    </citation>
    <scope>NUCLEOTIDE SEQUENCE [LARGE SCALE GENOMIC DNA]</scope>
    <source>
        <strain evidence="8 9">K1W11S-77</strain>
    </source>
</reference>
<dbReference type="SUPFAM" id="SSF56672">
    <property type="entry name" value="DNA/RNA polymerases"/>
    <property type="match status" value="1"/>
</dbReference>
<keyword evidence="3" id="KW-0741">SOS mutagenesis</keyword>
<evidence type="ECO:0000256" key="3">
    <source>
        <dbReference type="ARBA" id="ARBA00023199"/>
    </source>
</evidence>
<evidence type="ECO:0000259" key="7">
    <source>
        <dbReference type="PROSITE" id="PS50173"/>
    </source>
</evidence>
<dbReference type="RefSeq" id="WP_115432035.1">
    <property type="nucleotide sequence ID" value="NZ_CP031337.1"/>
</dbReference>
<dbReference type="OrthoDB" id="9808813at2"/>
<evidence type="ECO:0000313" key="8">
    <source>
        <dbReference type="EMBL" id="AXK38153.1"/>
    </source>
</evidence>
<dbReference type="Pfam" id="PF00817">
    <property type="entry name" value="IMS"/>
    <property type="match status" value="1"/>
</dbReference>
<keyword evidence="5" id="KW-0742">SOS response</keyword>
<dbReference type="GO" id="GO:0003684">
    <property type="term" value="F:damaged DNA binding"/>
    <property type="evidence" value="ECO:0007669"/>
    <property type="project" value="InterPro"/>
</dbReference>